<dbReference type="GO" id="GO:0046677">
    <property type="term" value="P:response to antibiotic"/>
    <property type="evidence" value="ECO:0007669"/>
    <property type="project" value="UniProtKB-KW"/>
</dbReference>
<comment type="similarity">
    <text evidence="6">Belongs to the ABC-2 integral membrane protein family.</text>
</comment>
<evidence type="ECO:0000259" key="7">
    <source>
        <dbReference type="PROSITE" id="PS51012"/>
    </source>
</evidence>
<proteinExistence type="inferred from homology"/>
<keyword evidence="5" id="KW-0046">Antibiotic resistance</keyword>
<evidence type="ECO:0000256" key="2">
    <source>
        <dbReference type="ARBA" id="ARBA00022692"/>
    </source>
</evidence>
<feature type="transmembrane region" description="Helical" evidence="6">
    <location>
        <begin position="67"/>
        <end position="89"/>
    </location>
</feature>
<feature type="transmembrane region" description="Helical" evidence="6">
    <location>
        <begin position="178"/>
        <end position="196"/>
    </location>
</feature>
<dbReference type="OrthoDB" id="670210at2"/>
<dbReference type="AlphaFoldDB" id="A0A2T0YK61"/>
<keyword evidence="9" id="KW-1185">Reference proteome</keyword>
<dbReference type="InterPro" id="IPR000412">
    <property type="entry name" value="ABC_2_transport"/>
</dbReference>
<keyword evidence="2 6" id="KW-0812">Transmembrane</keyword>
<keyword evidence="3 6" id="KW-1133">Transmembrane helix</keyword>
<reference evidence="8 9" key="1">
    <citation type="submission" date="2018-03" db="EMBL/GenBank/DDBJ databases">
        <title>Comparative analysis of microorganisms from saline springs in Andes Mountain Range, Colombia.</title>
        <authorList>
            <person name="Rubin E."/>
        </authorList>
    </citation>
    <scope>NUCLEOTIDE SEQUENCE [LARGE SCALE GENOMIC DNA]</scope>
    <source>
        <strain evidence="8 9">CG 35</strain>
    </source>
</reference>
<evidence type="ECO:0000313" key="8">
    <source>
        <dbReference type="EMBL" id="PRZ15595.1"/>
    </source>
</evidence>
<evidence type="ECO:0000256" key="5">
    <source>
        <dbReference type="ARBA" id="ARBA00023251"/>
    </source>
</evidence>
<evidence type="ECO:0000256" key="6">
    <source>
        <dbReference type="RuleBase" id="RU361157"/>
    </source>
</evidence>
<dbReference type="InterPro" id="IPR047817">
    <property type="entry name" value="ABC2_TM_bact-type"/>
</dbReference>
<feature type="transmembrane region" description="Helical" evidence="6">
    <location>
        <begin position="232"/>
        <end position="250"/>
    </location>
</feature>
<dbReference type="Proteomes" id="UP000238217">
    <property type="component" value="Unassembled WGS sequence"/>
</dbReference>
<evidence type="ECO:0000313" key="9">
    <source>
        <dbReference type="Proteomes" id="UP000238217"/>
    </source>
</evidence>
<feature type="transmembrane region" description="Helical" evidence="6">
    <location>
        <begin position="27"/>
        <end position="47"/>
    </location>
</feature>
<dbReference type="InterPro" id="IPR013525">
    <property type="entry name" value="ABC2_TM"/>
</dbReference>
<dbReference type="PIRSF" id="PIRSF006648">
    <property type="entry name" value="DrrB"/>
    <property type="match status" value="1"/>
</dbReference>
<gene>
    <name evidence="8" type="ORF">BCL67_10855</name>
</gene>
<organism evidence="8 9">
    <name type="scientific">Nesterenkonia sandarakina</name>
    <dbReference type="NCBI Taxonomy" id="272918"/>
    <lineage>
        <taxon>Bacteria</taxon>
        <taxon>Bacillati</taxon>
        <taxon>Actinomycetota</taxon>
        <taxon>Actinomycetes</taxon>
        <taxon>Micrococcales</taxon>
        <taxon>Micrococcaceae</taxon>
        <taxon>Nesterenkonia</taxon>
    </lineage>
</organism>
<keyword evidence="6" id="KW-0813">Transport</keyword>
<dbReference type="Pfam" id="PF01061">
    <property type="entry name" value="ABC2_membrane"/>
    <property type="match status" value="1"/>
</dbReference>
<dbReference type="GO" id="GO:0140359">
    <property type="term" value="F:ABC-type transporter activity"/>
    <property type="evidence" value="ECO:0007669"/>
    <property type="project" value="InterPro"/>
</dbReference>
<dbReference type="RefSeq" id="WP_106122895.1">
    <property type="nucleotide sequence ID" value="NZ_PVTY01000008.1"/>
</dbReference>
<keyword evidence="6" id="KW-1003">Cell membrane</keyword>
<name>A0A2T0YK61_9MICC</name>
<evidence type="ECO:0000256" key="3">
    <source>
        <dbReference type="ARBA" id="ARBA00022989"/>
    </source>
</evidence>
<accession>A0A2T0YK61</accession>
<dbReference type="PANTHER" id="PTHR43229:SF2">
    <property type="entry name" value="NODULATION PROTEIN J"/>
    <property type="match status" value="1"/>
</dbReference>
<feature type="transmembrane region" description="Helical" evidence="6">
    <location>
        <begin position="144"/>
        <end position="166"/>
    </location>
</feature>
<feature type="domain" description="ABC transmembrane type-2" evidence="7">
    <location>
        <begin position="25"/>
        <end position="257"/>
    </location>
</feature>
<feature type="transmembrane region" description="Helical" evidence="6">
    <location>
        <begin position="110"/>
        <end position="138"/>
    </location>
</feature>
<dbReference type="GO" id="GO:0043190">
    <property type="term" value="C:ATP-binding cassette (ABC) transporter complex"/>
    <property type="evidence" value="ECO:0007669"/>
    <property type="project" value="InterPro"/>
</dbReference>
<comment type="caution">
    <text evidence="8">The sequence shown here is derived from an EMBL/GenBank/DDBJ whole genome shotgun (WGS) entry which is preliminary data.</text>
</comment>
<dbReference type="InterPro" id="IPR051784">
    <property type="entry name" value="Nod_factor_ABC_transporter"/>
</dbReference>
<comment type="subcellular location">
    <subcellularLocation>
        <location evidence="6">Cell membrane</location>
        <topology evidence="6">Multi-pass membrane protein</topology>
    </subcellularLocation>
    <subcellularLocation>
        <location evidence="1">Membrane</location>
        <topology evidence="1">Multi-pass membrane protein</topology>
    </subcellularLocation>
</comment>
<dbReference type="PROSITE" id="PS51012">
    <property type="entry name" value="ABC_TM2"/>
    <property type="match status" value="1"/>
</dbReference>
<dbReference type="EMBL" id="PVTY01000008">
    <property type="protein sequence ID" value="PRZ15595.1"/>
    <property type="molecule type" value="Genomic_DNA"/>
</dbReference>
<protein>
    <recommendedName>
        <fullName evidence="6">Transport permease protein</fullName>
    </recommendedName>
</protein>
<dbReference type="PANTHER" id="PTHR43229">
    <property type="entry name" value="NODULATION PROTEIN J"/>
    <property type="match status" value="1"/>
</dbReference>
<sequence length="273" mass="29414">MTAQLTGDTVTLTGRSLRHILRSPDTIITTAVMPIAFMLLFVYVFGGAIETGIATGTDAATGPYVNYLLPGILLITIASGVAYTSYRLFMDMQGGIFERFQSMPIARSSVLWGHVLTSVIANLISLVIVVAVPLIMGFRSGAGLLAWLAVAGILILFTLALTWIAVIAGLSAKTVDGAFAYPLIFLPLISSAFVPTETMPGPVRAFAEHQPVTPIVNTIRDLLAQQPVGSEIWIALAWCTGLLIAAYLLAQLSYRRRVSQPSPRRRRRLSCPP</sequence>
<keyword evidence="4 6" id="KW-0472">Membrane</keyword>
<evidence type="ECO:0000256" key="4">
    <source>
        <dbReference type="ARBA" id="ARBA00023136"/>
    </source>
</evidence>
<evidence type="ECO:0000256" key="1">
    <source>
        <dbReference type="ARBA" id="ARBA00004141"/>
    </source>
</evidence>